<keyword evidence="1" id="KW-0812">Transmembrane</keyword>
<comment type="caution">
    <text evidence="2">The sequence shown here is derived from an EMBL/GenBank/DDBJ whole genome shotgun (WGS) entry which is preliminary data.</text>
</comment>
<evidence type="ECO:0000313" key="2">
    <source>
        <dbReference type="EMBL" id="NYJ05142.1"/>
    </source>
</evidence>
<evidence type="ECO:0000313" key="3">
    <source>
        <dbReference type="Proteomes" id="UP000541969"/>
    </source>
</evidence>
<evidence type="ECO:0000256" key="1">
    <source>
        <dbReference type="SAM" id="Phobius"/>
    </source>
</evidence>
<keyword evidence="1" id="KW-0472">Membrane</keyword>
<dbReference type="AlphaFoldDB" id="A0A853CEY9"/>
<dbReference type="Proteomes" id="UP000541969">
    <property type="component" value="Unassembled WGS sequence"/>
</dbReference>
<protein>
    <recommendedName>
        <fullName evidence="4">GAF domain-containing protein</fullName>
    </recommendedName>
</protein>
<keyword evidence="3" id="KW-1185">Reference proteome</keyword>
<dbReference type="RefSeq" id="WP_179715764.1">
    <property type="nucleotide sequence ID" value="NZ_JACBZT010000001.1"/>
</dbReference>
<gene>
    <name evidence="2" type="ORF">GGQ55_001420</name>
</gene>
<organism evidence="2 3">
    <name type="scientific">Petropleomorpha daqingensis</name>
    <dbReference type="NCBI Taxonomy" id="2026353"/>
    <lineage>
        <taxon>Bacteria</taxon>
        <taxon>Bacillati</taxon>
        <taxon>Actinomycetota</taxon>
        <taxon>Actinomycetes</taxon>
        <taxon>Geodermatophilales</taxon>
        <taxon>Geodermatophilaceae</taxon>
        <taxon>Petropleomorpha</taxon>
    </lineage>
</organism>
<sequence length="253" mass="26630">MKRGPRLITKVAGAVVAAGGSTLLALNGAHVVTLTPTAVVAAAAATGVVAVGTAGTSAFGQYRGDRRQAAEQSAAYIVRPALLELSVKANLDLRKLGISVWLVRHRMWRTDVLDRLLRERPSFSPAASKIKWTVGKGIIGRCVQDGADFGDDVAQSHGPFMNATEAEWLAAPEGVRLGLSFADFRALRGKYGAVVATPLVDDTKNPAKVVGCLALDGPAGSFDQLWQDEIRSFLAAAGVGVIRQLRSAGYLPN</sequence>
<reference evidence="2 3" key="1">
    <citation type="submission" date="2020-07" db="EMBL/GenBank/DDBJ databases">
        <title>Sequencing the genomes of 1000 actinobacteria strains.</title>
        <authorList>
            <person name="Klenk H.-P."/>
        </authorList>
    </citation>
    <scope>NUCLEOTIDE SEQUENCE [LARGE SCALE GENOMIC DNA]</scope>
    <source>
        <strain evidence="2 3">DSM 104001</strain>
    </source>
</reference>
<name>A0A853CEY9_9ACTN</name>
<feature type="transmembrane region" description="Helical" evidence="1">
    <location>
        <begin position="38"/>
        <end position="59"/>
    </location>
</feature>
<evidence type="ECO:0008006" key="4">
    <source>
        <dbReference type="Google" id="ProtNLM"/>
    </source>
</evidence>
<keyword evidence="1" id="KW-1133">Transmembrane helix</keyword>
<accession>A0A853CEY9</accession>
<dbReference type="EMBL" id="JACBZT010000001">
    <property type="protein sequence ID" value="NYJ05142.1"/>
    <property type="molecule type" value="Genomic_DNA"/>
</dbReference>
<proteinExistence type="predicted"/>
<feature type="transmembrane region" description="Helical" evidence="1">
    <location>
        <begin position="7"/>
        <end position="26"/>
    </location>
</feature>